<evidence type="ECO:0000313" key="2">
    <source>
        <dbReference type="EMBL" id="TDG45832.1"/>
    </source>
</evidence>
<reference evidence="2 3" key="1">
    <citation type="journal article" date="2019" name="J. Hered.">
        <title>An Improved Genome Assembly for Drosophila navojoa, the Basal Species in the mojavensis Cluster.</title>
        <authorList>
            <person name="Vanderlinde T."/>
            <person name="Dupim E.G."/>
            <person name="Nazario-Yepiz N.O."/>
            <person name="Carvalho A.B."/>
        </authorList>
    </citation>
    <scope>NUCLEOTIDE SEQUENCE [LARGE SCALE GENOMIC DNA]</scope>
    <source>
        <strain evidence="2">Navoj_Jal97</strain>
        <tissue evidence="2">Whole organism</tissue>
    </source>
</reference>
<sequence>MGIGMGMGMRAKHQVQQSNEPMSSDRGKCMPACQMEAPWRKMEMPESAKERWGVEVGCEYTTVEVAKRNKTTTAKATTAATKNMTLATINNNNNNNNSGSSGRIAFSLSLSIAQQLHLPDSEMRQPPDVVLLS</sequence>
<gene>
    <name evidence="2" type="ORF">AWZ03_007787</name>
</gene>
<organism evidence="2 3">
    <name type="scientific">Drosophila navojoa</name>
    <name type="common">Fruit fly</name>
    <dbReference type="NCBI Taxonomy" id="7232"/>
    <lineage>
        <taxon>Eukaryota</taxon>
        <taxon>Metazoa</taxon>
        <taxon>Ecdysozoa</taxon>
        <taxon>Arthropoda</taxon>
        <taxon>Hexapoda</taxon>
        <taxon>Insecta</taxon>
        <taxon>Pterygota</taxon>
        <taxon>Neoptera</taxon>
        <taxon>Endopterygota</taxon>
        <taxon>Diptera</taxon>
        <taxon>Brachycera</taxon>
        <taxon>Muscomorpha</taxon>
        <taxon>Ephydroidea</taxon>
        <taxon>Drosophilidae</taxon>
        <taxon>Drosophila</taxon>
    </lineage>
</organism>
<accession>A0A484BBZ3</accession>
<proteinExistence type="predicted"/>
<keyword evidence="3" id="KW-1185">Reference proteome</keyword>
<name>A0A484BBZ3_DRONA</name>
<evidence type="ECO:0000313" key="3">
    <source>
        <dbReference type="Proteomes" id="UP000295192"/>
    </source>
</evidence>
<dbReference type="EMBL" id="LSRL02000070">
    <property type="protein sequence ID" value="TDG45832.1"/>
    <property type="molecule type" value="Genomic_DNA"/>
</dbReference>
<feature type="region of interest" description="Disordered" evidence="1">
    <location>
        <begin position="1"/>
        <end position="30"/>
    </location>
</feature>
<comment type="caution">
    <text evidence="2">The sequence shown here is derived from an EMBL/GenBank/DDBJ whole genome shotgun (WGS) entry which is preliminary data.</text>
</comment>
<dbReference type="Proteomes" id="UP000295192">
    <property type="component" value="Unassembled WGS sequence"/>
</dbReference>
<evidence type="ECO:0000256" key="1">
    <source>
        <dbReference type="SAM" id="MobiDB-lite"/>
    </source>
</evidence>
<dbReference type="AlphaFoldDB" id="A0A484BBZ3"/>
<protein>
    <submittedName>
        <fullName evidence="2">Uncharacterized protein</fullName>
    </submittedName>
</protein>